<dbReference type="InterPro" id="IPR041685">
    <property type="entry name" value="AAA_GajA/Old/RecF-like"/>
</dbReference>
<accession>A0ABN3D0D1</accession>
<feature type="domain" description="ATPase AAA-type core" evidence="2">
    <location>
        <begin position="201"/>
        <end position="280"/>
    </location>
</feature>
<gene>
    <name evidence="3" type="ORF">GCM10009850_107100</name>
</gene>
<dbReference type="Proteomes" id="UP001499843">
    <property type="component" value="Unassembled WGS sequence"/>
</dbReference>
<dbReference type="RefSeq" id="WP_344493821.1">
    <property type="nucleotide sequence ID" value="NZ_BAAAQX010000048.1"/>
</dbReference>
<dbReference type="Pfam" id="PF13304">
    <property type="entry name" value="AAA_21"/>
    <property type="match status" value="1"/>
</dbReference>
<dbReference type="InterPro" id="IPR003959">
    <property type="entry name" value="ATPase_AAA_core"/>
</dbReference>
<dbReference type="Gene3D" id="3.40.50.300">
    <property type="entry name" value="P-loop containing nucleotide triphosphate hydrolases"/>
    <property type="match status" value="1"/>
</dbReference>
<comment type="caution">
    <text evidence="3">The sequence shown here is derived from an EMBL/GenBank/DDBJ whole genome shotgun (WGS) entry which is preliminary data.</text>
</comment>
<keyword evidence="4" id="KW-1185">Reference proteome</keyword>
<evidence type="ECO:0000313" key="3">
    <source>
        <dbReference type="EMBL" id="GAA2215243.1"/>
    </source>
</evidence>
<feature type="domain" description="Endonuclease GajA/Old nuclease/RecF-like AAA" evidence="1">
    <location>
        <begin position="1"/>
        <end position="124"/>
    </location>
</feature>
<protein>
    <recommendedName>
        <fullName evidence="5">ATPase AAA-type core domain-containing protein</fullName>
    </recommendedName>
</protein>
<organism evidence="3 4">
    <name type="scientific">Nonomuraea monospora</name>
    <dbReference type="NCBI Taxonomy" id="568818"/>
    <lineage>
        <taxon>Bacteria</taxon>
        <taxon>Bacillati</taxon>
        <taxon>Actinomycetota</taxon>
        <taxon>Actinomycetes</taxon>
        <taxon>Streptosporangiales</taxon>
        <taxon>Streptosporangiaceae</taxon>
        <taxon>Nonomuraea</taxon>
    </lineage>
</organism>
<dbReference type="EMBL" id="BAAAQX010000048">
    <property type="protein sequence ID" value="GAA2215243.1"/>
    <property type="molecule type" value="Genomic_DNA"/>
</dbReference>
<dbReference type="SUPFAM" id="SSF52540">
    <property type="entry name" value="P-loop containing nucleoside triphosphate hydrolases"/>
    <property type="match status" value="1"/>
</dbReference>
<name>A0ABN3D0D1_9ACTN</name>
<dbReference type="Pfam" id="PF13175">
    <property type="entry name" value="AAA_15"/>
    <property type="match status" value="1"/>
</dbReference>
<evidence type="ECO:0008006" key="5">
    <source>
        <dbReference type="Google" id="ProtNLM"/>
    </source>
</evidence>
<sequence>MRVTAARIANFKCFPDTGYVNLDQINVITGRNNSGKSAFIKALHLMQAGADITHRDVRLGATRSELEVRLDSIDSRHFDNIRSEGAAGTLHVEYSLRDRDQLVSTKPGLSVGGQDARGVDHIPQAEPYNFIYTYLSKRKVIAFDEMVDRARTTAVANDLRYLTSKVMRLANIDHPKSEEYTHLCREVLGFRVSTHGSAGGQQSGVAIGNHDYIPIESMGEGVSSLLGLITDLCMADGNLFLIEELENDIHPEGLKAILHAIIQKSTSNQFVISTHSNIVVKYLGAAPHSKIFAVESDFQPFQIPTSSIREIEPSAEARIDVLRQLGYELYDFDLWEGWLILEESTAEVIVKDYLIPWFAPRLSRIRTLAAGGTSKVEPTFEDFRRLFLFTHLEATYRHRAWVIVDGDEAGKRVIEELQTTYGATWPEEHFRTFSARDFELYYPAIFAAEVQHVLALPHDTKRDAKHALVRKVKKWCDKNDSQARIAFAESAAEVINLLRNIEHKISSQA</sequence>
<evidence type="ECO:0000313" key="4">
    <source>
        <dbReference type="Proteomes" id="UP001499843"/>
    </source>
</evidence>
<evidence type="ECO:0000259" key="1">
    <source>
        <dbReference type="Pfam" id="PF13175"/>
    </source>
</evidence>
<dbReference type="InterPro" id="IPR027417">
    <property type="entry name" value="P-loop_NTPase"/>
</dbReference>
<dbReference type="InterPro" id="IPR051396">
    <property type="entry name" value="Bact_Antivir_Def_Nuclease"/>
</dbReference>
<proteinExistence type="predicted"/>
<evidence type="ECO:0000259" key="2">
    <source>
        <dbReference type="Pfam" id="PF13304"/>
    </source>
</evidence>
<reference evidence="3 4" key="1">
    <citation type="journal article" date="2019" name="Int. J. Syst. Evol. Microbiol.">
        <title>The Global Catalogue of Microorganisms (GCM) 10K type strain sequencing project: providing services to taxonomists for standard genome sequencing and annotation.</title>
        <authorList>
            <consortium name="The Broad Institute Genomics Platform"/>
            <consortium name="The Broad Institute Genome Sequencing Center for Infectious Disease"/>
            <person name="Wu L."/>
            <person name="Ma J."/>
        </authorList>
    </citation>
    <scope>NUCLEOTIDE SEQUENCE [LARGE SCALE GENOMIC DNA]</scope>
    <source>
        <strain evidence="3 4">JCM 16114</strain>
    </source>
</reference>
<dbReference type="PANTHER" id="PTHR43581">
    <property type="entry name" value="ATP/GTP PHOSPHATASE"/>
    <property type="match status" value="1"/>
</dbReference>
<dbReference type="PANTHER" id="PTHR43581:SF4">
    <property type="entry name" value="ATP_GTP PHOSPHATASE"/>
    <property type="match status" value="1"/>
</dbReference>